<name>A0A232FDL1_9HYME</name>
<keyword evidence="3" id="KW-1185">Reference proteome</keyword>
<evidence type="ECO:0000256" key="1">
    <source>
        <dbReference type="SAM" id="MobiDB-lite"/>
    </source>
</evidence>
<sequence length="91" mass="9796">MWTAGPLDSANSRKPSSDMVTSHGMTLAIPAIESARMMVVTLDEISVVAEHGIGMRRPELRHMLLRRSRLDLAPPAGPIASDGDFAGQTIE</sequence>
<dbReference type="Proteomes" id="UP000215335">
    <property type="component" value="Unassembled WGS sequence"/>
</dbReference>
<organism evidence="2 3">
    <name type="scientific">Trichomalopsis sarcophagae</name>
    <dbReference type="NCBI Taxonomy" id="543379"/>
    <lineage>
        <taxon>Eukaryota</taxon>
        <taxon>Metazoa</taxon>
        <taxon>Ecdysozoa</taxon>
        <taxon>Arthropoda</taxon>
        <taxon>Hexapoda</taxon>
        <taxon>Insecta</taxon>
        <taxon>Pterygota</taxon>
        <taxon>Neoptera</taxon>
        <taxon>Endopterygota</taxon>
        <taxon>Hymenoptera</taxon>
        <taxon>Apocrita</taxon>
        <taxon>Proctotrupomorpha</taxon>
        <taxon>Chalcidoidea</taxon>
        <taxon>Pteromalidae</taxon>
        <taxon>Pteromalinae</taxon>
        <taxon>Trichomalopsis</taxon>
    </lineage>
</organism>
<evidence type="ECO:0000313" key="2">
    <source>
        <dbReference type="EMBL" id="OXU28732.1"/>
    </source>
</evidence>
<evidence type="ECO:0000313" key="3">
    <source>
        <dbReference type="Proteomes" id="UP000215335"/>
    </source>
</evidence>
<protein>
    <submittedName>
        <fullName evidence="2">Uncharacterized protein</fullName>
    </submittedName>
</protein>
<reference evidence="2 3" key="1">
    <citation type="journal article" date="2017" name="Curr. Biol.">
        <title>The Evolution of Venom by Co-option of Single-Copy Genes.</title>
        <authorList>
            <person name="Martinson E.O."/>
            <person name="Mrinalini"/>
            <person name="Kelkar Y.D."/>
            <person name="Chang C.H."/>
            <person name="Werren J.H."/>
        </authorList>
    </citation>
    <scope>NUCLEOTIDE SEQUENCE [LARGE SCALE GENOMIC DNA]</scope>
    <source>
        <strain evidence="2 3">Alberta</strain>
        <tissue evidence="2">Whole body</tissue>
    </source>
</reference>
<feature type="compositionally biased region" description="Polar residues" evidence="1">
    <location>
        <begin position="9"/>
        <end position="21"/>
    </location>
</feature>
<dbReference type="EMBL" id="NNAY01000389">
    <property type="protein sequence ID" value="OXU28732.1"/>
    <property type="molecule type" value="Genomic_DNA"/>
</dbReference>
<gene>
    <name evidence="2" type="ORF">TSAR_015693</name>
</gene>
<proteinExistence type="predicted"/>
<comment type="caution">
    <text evidence="2">The sequence shown here is derived from an EMBL/GenBank/DDBJ whole genome shotgun (WGS) entry which is preliminary data.</text>
</comment>
<dbReference type="AlphaFoldDB" id="A0A232FDL1"/>
<accession>A0A232FDL1</accession>
<feature type="region of interest" description="Disordered" evidence="1">
    <location>
        <begin position="1"/>
        <end position="21"/>
    </location>
</feature>